<accession>A0ABT7E6M6</accession>
<evidence type="ECO:0008006" key="4">
    <source>
        <dbReference type="Google" id="ProtNLM"/>
    </source>
</evidence>
<organism evidence="2 3">
    <name type="scientific">Romboutsia sedimentorum</name>
    <dbReference type="NCBI Taxonomy" id="1368474"/>
    <lineage>
        <taxon>Bacteria</taxon>
        <taxon>Bacillati</taxon>
        <taxon>Bacillota</taxon>
        <taxon>Clostridia</taxon>
        <taxon>Peptostreptococcales</taxon>
        <taxon>Peptostreptococcaceae</taxon>
        <taxon>Romboutsia</taxon>
    </lineage>
</organism>
<reference evidence="2 3" key="1">
    <citation type="submission" date="2023-05" db="EMBL/GenBank/DDBJ databases">
        <title>Rombocin, a short stable natural nisin variant, displays selective antimicrobial activity against Listeria monocytogenes and employs dual mode of action to kill target bacterial strains.</title>
        <authorList>
            <person name="Wambui J."/>
            <person name="Stephan R."/>
            <person name="Kuipers O.P."/>
        </authorList>
    </citation>
    <scope>NUCLEOTIDE SEQUENCE [LARGE SCALE GENOMIC DNA]</scope>
    <source>
        <strain evidence="2 3">RC002</strain>
    </source>
</reference>
<dbReference type="RefSeq" id="WP_284131548.1">
    <property type="nucleotide sequence ID" value="NZ_JASKYM010000001.1"/>
</dbReference>
<feature type="transmembrane region" description="Helical" evidence="1">
    <location>
        <begin position="380"/>
        <end position="402"/>
    </location>
</feature>
<proteinExistence type="predicted"/>
<dbReference type="Proteomes" id="UP001301012">
    <property type="component" value="Unassembled WGS sequence"/>
</dbReference>
<feature type="transmembrane region" description="Helical" evidence="1">
    <location>
        <begin position="268"/>
        <end position="286"/>
    </location>
</feature>
<feature type="transmembrane region" description="Helical" evidence="1">
    <location>
        <begin position="91"/>
        <end position="111"/>
    </location>
</feature>
<keyword evidence="3" id="KW-1185">Reference proteome</keyword>
<sequence>MDNNKYKYKNYFKEDGRSVQKIENNKYTLKKLENSTCVICNKENNKQSSYCKHCGNNLSEVEENNLIKNEIKDSKSLKHILKNINFKKASITSLCSILILFIVALIFKLLMGLQIREIGMLINPIHIVMGLNLGHIDISSSGMLGSGGISAHLGILVFLIAPILALTISNLLFMKKENTDAKSTLLNSIGVGLTYGLMLFVLSIFTKIKTSPFDMMQYQMSFEVSYRSLNMFFNGFIIAFLCTYLIGFKKSYEKDNIHLGIMKKAISTVFLGYVVVFLILTAITLSDKSYLYEFGMYGYTKDISTSLVLTQLASYMWGFANFIPLTISSYTISIFNLLGSDLFLNTKLIFIAMVVLSSLIILVVGCNLKRKYKDDKKNVVLIFSLYYALFMGIVALFSSILIGGNISSIQISNYQGAISLGLPLISTIIRSFLYSYIVAGIGYKLYVFE</sequence>
<feature type="transmembrane region" description="Helical" evidence="1">
    <location>
        <begin position="422"/>
        <end position="446"/>
    </location>
</feature>
<keyword evidence="1" id="KW-1133">Transmembrane helix</keyword>
<protein>
    <recommendedName>
        <fullName evidence="4">Zinc ribbon domain-containing protein</fullName>
    </recommendedName>
</protein>
<feature type="transmembrane region" description="Helical" evidence="1">
    <location>
        <begin position="228"/>
        <end position="247"/>
    </location>
</feature>
<feature type="transmembrane region" description="Helical" evidence="1">
    <location>
        <begin position="348"/>
        <end position="368"/>
    </location>
</feature>
<evidence type="ECO:0000313" key="2">
    <source>
        <dbReference type="EMBL" id="MDK2562577.1"/>
    </source>
</evidence>
<dbReference type="EMBL" id="JASKYM010000001">
    <property type="protein sequence ID" value="MDK2562577.1"/>
    <property type="molecule type" value="Genomic_DNA"/>
</dbReference>
<name>A0ABT7E6M6_9FIRM</name>
<feature type="transmembrane region" description="Helical" evidence="1">
    <location>
        <begin position="185"/>
        <end position="208"/>
    </location>
</feature>
<keyword evidence="1" id="KW-0472">Membrane</keyword>
<keyword evidence="1" id="KW-0812">Transmembrane</keyword>
<feature type="transmembrane region" description="Helical" evidence="1">
    <location>
        <begin position="149"/>
        <end position="173"/>
    </location>
</feature>
<evidence type="ECO:0000313" key="3">
    <source>
        <dbReference type="Proteomes" id="UP001301012"/>
    </source>
</evidence>
<gene>
    <name evidence="2" type="ORF">QOZ84_03370</name>
</gene>
<comment type="caution">
    <text evidence="2">The sequence shown here is derived from an EMBL/GenBank/DDBJ whole genome shotgun (WGS) entry which is preliminary data.</text>
</comment>
<evidence type="ECO:0000256" key="1">
    <source>
        <dbReference type="SAM" id="Phobius"/>
    </source>
</evidence>